<accession>A0A5B7EAI4</accession>
<name>A0A5B7EAI4_PORTR</name>
<keyword evidence="3" id="KW-1185">Reference proteome</keyword>
<evidence type="ECO:0000256" key="1">
    <source>
        <dbReference type="SAM" id="MobiDB-lite"/>
    </source>
</evidence>
<reference evidence="2 3" key="1">
    <citation type="submission" date="2019-05" db="EMBL/GenBank/DDBJ databases">
        <title>Another draft genome of Portunus trituberculatus and its Hox gene families provides insights of decapod evolution.</title>
        <authorList>
            <person name="Jeong J.-H."/>
            <person name="Song I."/>
            <person name="Kim S."/>
            <person name="Choi T."/>
            <person name="Kim D."/>
            <person name="Ryu S."/>
            <person name="Kim W."/>
        </authorList>
    </citation>
    <scope>NUCLEOTIDE SEQUENCE [LARGE SCALE GENOMIC DNA]</scope>
    <source>
        <tissue evidence="2">Muscle</tissue>
    </source>
</reference>
<evidence type="ECO:0000313" key="3">
    <source>
        <dbReference type="Proteomes" id="UP000324222"/>
    </source>
</evidence>
<feature type="region of interest" description="Disordered" evidence="1">
    <location>
        <begin position="1"/>
        <end position="23"/>
    </location>
</feature>
<evidence type="ECO:0000313" key="2">
    <source>
        <dbReference type="EMBL" id="MPC30429.1"/>
    </source>
</evidence>
<dbReference type="EMBL" id="VSRR010002253">
    <property type="protein sequence ID" value="MPC30429.1"/>
    <property type="molecule type" value="Genomic_DNA"/>
</dbReference>
<comment type="caution">
    <text evidence="2">The sequence shown here is derived from an EMBL/GenBank/DDBJ whole genome shotgun (WGS) entry which is preliminary data.</text>
</comment>
<dbReference type="Proteomes" id="UP000324222">
    <property type="component" value="Unassembled WGS sequence"/>
</dbReference>
<protein>
    <submittedName>
        <fullName evidence="2">Uncharacterized protein</fullName>
    </submittedName>
</protein>
<dbReference type="AlphaFoldDB" id="A0A5B7EAI4"/>
<organism evidence="2 3">
    <name type="scientific">Portunus trituberculatus</name>
    <name type="common">Swimming crab</name>
    <name type="synonym">Neptunus trituberculatus</name>
    <dbReference type="NCBI Taxonomy" id="210409"/>
    <lineage>
        <taxon>Eukaryota</taxon>
        <taxon>Metazoa</taxon>
        <taxon>Ecdysozoa</taxon>
        <taxon>Arthropoda</taxon>
        <taxon>Crustacea</taxon>
        <taxon>Multicrustacea</taxon>
        <taxon>Malacostraca</taxon>
        <taxon>Eumalacostraca</taxon>
        <taxon>Eucarida</taxon>
        <taxon>Decapoda</taxon>
        <taxon>Pleocyemata</taxon>
        <taxon>Brachyura</taxon>
        <taxon>Eubrachyura</taxon>
        <taxon>Portunoidea</taxon>
        <taxon>Portunidae</taxon>
        <taxon>Portuninae</taxon>
        <taxon>Portunus</taxon>
    </lineage>
</organism>
<proteinExistence type="predicted"/>
<sequence>MAKQCDVGEDTSPHTTEYSPPKESSLKSLQCMMSVALLMMHHNVIPMSFTCSQYLNYSFPSHPVCAYICDGHGGQPSSNKGSQCRSGDQEHQSTPSLHCVLSGTESAEVSEYIPHHYLQHTHTYTLRSPDLKTTAVNYKASLAPRPANPRQPHTFTLQVF</sequence>
<gene>
    <name evidence="2" type="ORF">E2C01_023693</name>
</gene>